<keyword evidence="6" id="KW-0732">Signal</keyword>
<dbReference type="SUPFAM" id="SSF48452">
    <property type="entry name" value="TPR-like"/>
    <property type="match status" value="1"/>
</dbReference>
<evidence type="ECO:0000256" key="6">
    <source>
        <dbReference type="SAM" id="SignalP"/>
    </source>
</evidence>
<accession>A0A4U1BE29</accession>
<dbReference type="OrthoDB" id="9792573at2"/>
<dbReference type="PANTHER" id="PTHR44943:SF8">
    <property type="entry name" value="TPR REPEAT-CONTAINING PROTEIN MJ0263"/>
    <property type="match status" value="1"/>
</dbReference>
<evidence type="ECO:0000256" key="5">
    <source>
        <dbReference type="SAM" id="Phobius"/>
    </source>
</evidence>
<gene>
    <name evidence="7" type="ORF">FCL40_09545</name>
</gene>
<dbReference type="PROSITE" id="PS50005">
    <property type="entry name" value="TPR"/>
    <property type="match status" value="1"/>
</dbReference>
<keyword evidence="5" id="KW-0472">Membrane</keyword>
<keyword evidence="4" id="KW-0175">Coiled coil</keyword>
<feature type="coiled-coil region" evidence="4">
    <location>
        <begin position="128"/>
        <end position="165"/>
    </location>
</feature>
<name>A0A4U1BE29_9GAMM</name>
<keyword evidence="5" id="KW-1133">Transmembrane helix</keyword>
<evidence type="ECO:0000313" key="7">
    <source>
        <dbReference type="EMBL" id="TKB48877.1"/>
    </source>
</evidence>
<sequence>MRLTPIPLLLFVTLLFSQASLAEQQSTAEEPEVRNRVSQLDKPLYNPFIERYLLDEVKALRTELQSQRAEFLTELNRKQLTLANHSVTYATDTVTYFFYLVAGVSSLLVLVGWTSIRDIKEKALSLTDQEVTKLVSRYEKRLKSVEEQMNDKERLISENKSELERTNEVHSLWLRASQEVSEEQKIAIYDQILQLRPDDVEALTYKADAALELSEPKWAINLCRQALQIDPENGHAFYQLACAASALGELDEACQHLQKAIDISPDYLGYADSDPQLRPLAESGRLAGLTLNQPDQ</sequence>
<dbReference type="Pfam" id="PF14559">
    <property type="entry name" value="TPR_19"/>
    <property type="match status" value="1"/>
</dbReference>
<dbReference type="Gene3D" id="1.25.40.10">
    <property type="entry name" value="Tetratricopeptide repeat domain"/>
    <property type="match status" value="1"/>
</dbReference>
<evidence type="ECO:0000256" key="4">
    <source>
        <dbReference type="SAM" id="Coils"/>
    </source>
</evidence>
<dbReference type="InterPro" id="IPR051685">
    <property type="entry name" value="Ycf3/AcsC/BcsC/TPR_MFPF"/>
</dbReference>
<dbReference type="InterPro" id="IPR011990">
    <property type="entry name" value="TPR-like_helical_dom_sf"/>
</dbReference>
<dbReference type="InterPro" id="IPR019734">
    <property type="entry name" value="TPR_rpt"/>
</dbReference>
<evidence type="ECO:0000256" key="1">
    <source>
        <dbReference type="ARBA" id="ARBA00022737"/>
    </source>
</evidence>
<dbReference type="PANTHER" id="PTHR44943">
    <property type="entry name" value="CELLULOSE SYNTHASE OPERON PROTEIN C"/>
    <property type="match status" value="1"/>
</dbReference>
<reference evidence="7 8" key="1">
    <citation type="submission" date="2019-04" db="EMBL/GenBank/DDBJ databases">
        <authorList>
            <person name="Hwang J.C."/>
        </authorList>
    </citation>
    <scope>NUCLEOTIDE SEQUENCE [LARGE SCALE GENOMIC DNA]</scope>
    <source>
        <strain evidence="7 8">IMCC35001</strain>
    </source>
</reference>
<keyword evidence="8" id="KW-1185">Reference proteome</keyword>
<comment type="caution">
    <text evidence="7">The sequence shown here is derived from an EMBL/GenBank/DDBJ whole genome shotgun (WGS) entry which is preliminary data.</text>
</comment>
<keyword evidence="5" id="KW-0812">Transmembrane</keyword>
<organism evidence="7 8">
    <name type="scientific">Ferrimonas sediminicola</name>
    <dbReference type="NCBI Taxonomy" id="2569538"/>
    <lineage>
        <taxon>Bacteria</taxon>
        <taxon>Pseudomonadati</taxon>
        <taxon>Pseudomonadota</taxon>
        <taxon>Gammaproteobacteria</taxon>
        <taxon>Alteromonadales</taxon>
        <taxon>Ferrimonadaceae</taxon>
        <taxon>Ferrimonas</taxon>
    </lineage>
</organism>
<dbReference type="SMART" id="SM00028">
    <property type="entry name" value="TPR"/>
    <property type="match status" value="2"/>
</dbReference>
<evidence type="ECO:0000313" key="8">
    <source>
        <dbReference type="Proteomes" id="UP000305674"/>
    </source>
</evidence>
<feature type="signal peptide" evidence="6">
    <location>
        <begin position="1"/>
        <end position="22"/>
    </location>
</feature>
<dbReference type="AlphaFoldDB" id="A0A4U1BE29"/>
<dbReference type="RefSeq" id="WP_136853071.1">
    <property type="nucleotide sequence ID" value="NZ_SWCI01000005.1"/>
</dbReference>
<dbReference type="NCBIfam" id="NF047558">
    <property type="entry name" value="TPR_END_plus"/>
    <property type="match status" value="1"/>
</dbReference>
<keyword evidence="2 3" id="KW-0802">TPR repeat</keyword>
<dbReference type="Proteomes" id="UP000305674">
    <property type="component" value="Unassembled WGS sequence"/>
</dbReference>
<feature type="chain" id="PRO_5020274885" evidence="6">
    <location>
        <begin position="23"/>
        <end position="296"/>
    </location>
</feature>
<protein>
    <submittedName>
        <fullName evidence="7">Tetratricopeptide repeat protein</fullName>
    </submittedName>
</protein>
<feature type="transmembrane region" description="Helical" evidence="5">
    <location>
        <begin position="96"/>
        <end position="116"/>
    </location>
</feature>
<evidence type="ECO:0000256" key="3">
    <source>
        <dbReference type="PROSITE-ProRule" id="PRU00339"/>
    </source>
</evidence>
<keyword evidence="1" id="KW-0677">Repeat</keyword>
<feature type="repeat" description="TPR" evidence="3">
    <location>
        <begin position="234"/>
        <end position="267"/>
    </location>
</feature>
<evidence type="ECO:0000256" key="2">
    <source>
        <dbReference type="ARBA" id="ARBA00022803"/>
    </source>
</evidence>
<dbReference type="EMBL" id="SWCI01000005">
    <property type="protein sequence ID" value="TKB48877.1"/>
    <property type="molecule type" value="Genomic_DNA"/>
</dbReference>
<proteinExistence type="predicted"/>